<dbReference type="EMBL" id="VNIM01000067">
    <property type="protein sequence ID" value="TVV72307.1"/>
    <property type="molecule type" value="Genomic_DNA"/>
</dbReference>
<evidence type="ECO:0008006" key="4">
    <source>
        <dbReference type="Google" id="ProtNLM"/>
    </source>
</evidence>
<sequence>MPKPAVKPTPKPTPAKPTPAKAAPAKPTKETSAKSATASPAKPSKADIAATGDTRDRRRPDRTEGGGAPSTRPAKPAGGAPGDKPAKAAGSRLGADFLKGITPEKTSPGKSTKPAAAAVSASAMQGLAGAIKRQVQPCYELGSLAGTPAMSIVTTLRLRFNKDGTIANAPSVAEHSGVTPGNQAYVRQIDDVARRAVLRCAPLKLPAELYDGGWEDIELRFTPGTMG</sequence>
<protein>
    <recommendedName>
        <fullName evidence="4">Cell envelope biogenesis protein TolA</fullName>
    </recommendedName>
</protein>
<gene>
    <name evidence="2" type="ORF">FOY91_14885</name>
</gene>
<proteinExistence type="predicted"/>
<comment type="caution">
    <text evidence="2">The sequence shown here is derived from an EMBL/GenBank/DDBJ whole genome shotgun (WGS) entry which is preliminary data.</text>
</comment>
<organism evidence="2 3">
    <name type="scientific">Alterirhizorhabdus solaris</name>
    <dbReference type="NCBI Taxonomy" id="2529389"/>
    <lineage>
        <taxon>Bacteria</taxon>
        <taxon>Pseudomonadati</taxon>
        <taxon>Pseudomonadota</taxon>
        <taxon>Alphaproteobacteria</taxon>
        <taxon>Sphingomonadales</taxon>
        <taxon>Rhizorhabdaceae</taxon>
        <taxon>Alterirhizorhabdus</taxon>
    </lineage>
</organism>
<evidence type="ECO:0000313" key="2">
    <source>
        <dbReference type="EMBL" id="TVV72307.1"/>
    </source>
</evidence>
<feature type="region of interest" description="Disordered" evidence="1">
    <location>
        <begin position="1"/>
        <end position="90"/>
    </location>
</feature>
<evidence type="ECO:0000313" key="3">
    <source>
        <dbReference type="Proteomes" id="UP000318681"/>
    </source>
</evidence>
<dbReference type="OrthoDB" id="7161229at2"/>
<accession>A0A558QZ25</accession>
<feature type="compositionally biased region" description="Basic and acidic residues" evidence="1">
    <location>
        <begin position="53"/>
        <end position="64"/>
    </location>
</feature>
<name>A0A558QZ25_9SPHN</name>
<dbReference type="Proteomes" id="UP000318681">
    <property type="component" value="Unassembled WGS sequence"/>
</dbReference>
<dbReference type="Gene3D" id="3.30.1150.10">
    <property type="match status" value="1"/>
</dbReference>
<keyword evidence="3" id="KW-1185">Reference proteome</keyword>
<feature type="compositionally biased region" description="Pro residues" evidence="1">
    <location>
        <begin position="1"/>
        <end position="17"/>
    </location>
</feature>
<reference evidence="2 3" key="1">
    <citation type="submission" date="2019-07" db="EMBL/GenBank/DDBJ databases">
        <title>Sphingomonas solaris sp. nov., isolated from a solar panel from Boston, Massachusetts.</title>
        <authorList>
            <person name="Tanner K."/>
            <person name="Pascual J."/>
            <person name="Mancuso C."/>
            <person name="Pereto J."/>
            <person name="Khalil A."/>
            <person name="Vilanova C."/>
        </authorList>
    </citation>
    <scope>NUCLEOTIDE SEQUENCE [LARGE SCALE GENOMIC DNA]</scope>
    <source>
        <strain evidence="2 3">R4DWN</strain>
    </source>
</reference>
<evidence type="ECO:0000256" key="1">
    <source>
        <dbReference type="SAM" id="MobiDB-lite"/>
    </source>
</evidence>
<dbReference type="AlphaFoldDB" id="A0A558QZ25"/>
<feature type="compositionally biased region" description="Low complexity" evidence="1">
    <location>
        <begin position="33"/>
        <end position="43"/>
    </location>
</feature>